<feature type="non-terminal residue" evidence="2">
    <location>
        <position position="88"/>
    </location>
</feature>
<evidence type="ECO:0000256" key="1">
    <source>
        <dbReference type="SAM" id="MobiDB-lite"/>
    </source>
</evidence>
<feature type="region of interest" description="Disordered" evidence="1">
    <location>
        <begin position="16"/>
        <end position="35"/>
    </location>
</feature>
<keyword evidence="3" id="KW-1185">Reference proteome</keyword>
<name>A0ABU6RSD4_9FABA</name>
<accession>A0ABU6RSD4</accession>
<gene>
    <name evidence="2" type="ORF">PIB30_081881</name>
</gene>
<evidence type="ECO:0000313" key="3">
    <source>
        <dbReference type="Proteomes" id="UP001341840"/>
    </source>
</evidence>
<dbReference type="Proteomes" id="UP001341840">
    <property type="component" value="Unassembled WGS sequence"/>
</dbReference>
<organism evidence="2 3">
    <name type="scientific">Stylosanthes scabra</name>
    <dbReference type="NCBI Taxonomy" id="79078"/>
    <lineage>
        <taxon>Eukaryota</taxon>
        <taxon>Viridiplantae</taxon>
        <taxon>Streptophyta</taxon>
        <taxon>Embryophyta</taxon>
        <taxon>Tracheophyta</taxon>
        <taxon>Spermatophyta</taxon>
        <taxon>Magnoliopsida</taxon>
        <taxon>eudicotyledons</taxon>
        <taxon>Gunneridae</taxon>
        <taxon>Pentapetalae</taxon>
        <taxon>rosids</taxon>
        <taxon>fabids</taxon>
        <taxon>Fabales</taxon>
        <taxon>Fabaceae</taxon>
        <taxon>Papilionoideae</taxon>
        <taxon>50 kb inversion clade</taxon>
        <taxon>dalbergioids sensu lato</taxon>
        <taxon>Dalbergieae</taxon>
        <taxon>Pterocarpus clade</taxon>
        <taxon>Stylosanthes</taxon>
    </lineage>
</organism>
<comment type="caution">
    <text evidence="2">The sequence shown here is derived from an EMBL/GenBank/DDBJ whole genome shotgun (WGS) entry which is preliminary data.</text>
</comment>
<evidence type="ECO:0000313" key="2">
    <source>
        <dbReference type="EMBL" id="MED6126784.1"/>
    </source>
</evidence>
<sequence>MEDWAESSSLASVLHQTVGGENLQNTPMPKSNRVSAEFSYSRVSDRMIKPGGTGGIYREEIPSSSSVVVAVKPSKVQGTFIVHVVFAF</sequence>
<dbReference type="EMBL" id="JASCZI010031448">
    <property type="protein sequence ID" value="MED6126784.1"/>
    <property type="molecule type" value="Genomic_DNA"/>
</dbReference>
<proteinExistence type="predicted"/>
<feature type="compositionally biased region" description="Polar residues" evidence="1">
    <location>
        <begin position="22"/>
        <end position="34"/>
    </location>
</feature>
<protein>
    <submittedName>
        <fullName evidence="2">Uncharacterized protein</fullName>
    </submittedName>
</protein>
<reference evidence="2 3" key="1">
    <citation type="journal article" date="2023" name="Plants (Basel)">
        <title>Bridging the Gap: Combining Genomics and Transcriptomics Approaches to Understand Stylosanthes scabra, an Orphan Legume from the Brazilian Caatinga.</title>
        <authorList>
            <person name="Ferreira-Neto J.R.C."/>
            <person name="da Silva M.D."/>
            <person name="Binneck E."/>
            <person name="de Melo N.F."/>
            <person name="da Silva R.H."/>
            <person name="de Melo A.L.T.M."/>
            <person name="Pandolfi V."/>
            <person name="Bustamante F.O."/>
            <person name="Brasileiro-Vidal A.C."/>
            <person name="Benko-Iseppon A.M."/>
        </authorList>
    </citation>
    <scope>NUCLEOTIDE SEQUENCE [LARGE SCALE GENOMIC DNA]</scope>
    <source>
        <tissue evidence="2">Leaves</tissue>
    </source>
</reference>